<dbReference type="Proteomes" id="UP001260188">
    <property type="component" value="Unassembled WGS sequence"/>
</dbReference>
<evidence type="ECO:0000256" key="1">
    <source>
        <dbReference type="SAM" id="SignalP"/>
    </source>
</evidence>
<dbReference type="InterPro" id="IPR049366">
    <property type="entry name" value="RGL11_C"/>
</dbReference>
<feature type="signal peptide" evidence="1">
    <location>
        <begin position="1"/>
        <end position="20"/>
    </location>
</feature>
<sequence length="958" mass="100836">MKNRLRSTLLAGLTAGTLAAATLTAGGVATLPAAGAQEPPAAPVPRLETLDRGLVAVPTSEGVFLSWRLLAGEASGAGETGLTGTDFVVYRDDAPIATVTDSTNYRDDAGTSASVYRVAPVTAGVETAASDAAIPMQDGFLDIALQRPQGGVTPAGEEYTYSANDVSVGDVDGDGRYEFVVKWDPSNSKDVSQVGYTGGVYIDTYSLEGRLLNRLDLGPNIRAGAHYTQFLVYDFDGDGRSETMLKTAPGTKSITYADDGSVASEQYVTMPDEDVAAGYAHTDDYRMSAADYADHLVEVFRAWSTRDEVVSGRWPATLEEAFGIEPRYDYPLSDADARALVDHFIDVYAPSRSARNALRNFEGFILDGPEYLTVFDGESGAELQTVRYEPDRGDDGLLWGDYAMSRIEPGNRVDRFLAGVAYLDGERPSAVFARGYYTRTTIATYDWDGENLVKRWFVDSGHAPMTNPFNDGPHGVDGTDPVYGTITTQGFHSLSAADVDGDGRHEIVYGSATLDDDGSLLYSSFAELPEGSATPGEMARLGHGDAMHVADIDPSRPGLEIFTVHEGGAFAPYGTALRDAATGEVVFGAYSGRDTGRGMIGDVRPDVPGMEVWSSMPGGTDASGLLTAQGEVLSAATPGTNASIRWAGDLTTQIVNGSGDVTPTIDDWARGTVLTASGALANNGTKGNPGLVADVLGDWREELVVRTADSSALRLYVSTEVTEHKLYTLMHDPQYRAEVARQQTTYNQPSYTGFHLASGMDFAGVPLRPAPAPVAAPGIGVDSAGVNVTWATTDAGAPATGFAVTLRSAAGETVAQQVGAEARSARFAAVPPGEWTATVTPAGTFGQAAPSQPSATATVRAGQPVPLRVSARSQCVNGAVHVAVHAANEAEGAIDVRLAAVGGEHAQQKVAAGDAAYRLFDAGRDSLVPGSATVTAYQWLDGVGYHATYDVPYFARMC</sequence>
<evidence type="ECO:0008006" key="6">
    <source>
        <dbReference type="Google" id="ProtNLM"/>
    </source>
</evidence>
<feature type="domain" description="Rhamnogalacturonan lyase family 11 C-terminal" evidence="3">
    <location>
        <begin position="356"/>
        <end position="763"/>
    </location>
</feature>
<dbReference type="EMBL" id="JAVIZA010000001">
    <property type="protein sequence ID" value="MDR6168500.1"/>
    <property type="molecule type" value="Genomic_DNA"/>
</dbReference>
<dbReference type="CDD" id="cd10318">
    <property type="entry name" value="RGL11"/>
    <property type="match status" value="1"/>
</dbReference>
<dbReference type="InterPro" id="IPR034641">
    <property type="entry name" value="RGL11"/>
</dbReference>
<dbReference type="InterPro" id="IPR028994">
    <property type="entry name" value="Integrin_alpha_N"/>
</dbReference>
<reference evidence="4 5" key="1">
    <citation type="submission" date="2023-08" db="EMBL/GenBank/DDBJ databases">
        <title>Functional and genomic diversity of the sorghum phyllosphere microbiome.</title>
        <authorList>
            <person name="Shade A."/>
        </authorList>
    </citation>
    <scope>NUCLEOTIDE SEQUENCE [LARGE SCALE GENOMIC DNA]</scope>
    <source>
        <strain evidence="4 5">SORGH_AS_0919</strain>
    </source>
</reference>
<name>A0ABU1I3N9_9MICO</name>
<feature type="chain" id="PRO_5046943248" description="Rhamnogalacturonan I lyase beta-sheet domain-containing protein" evidence="1">
    <location>
        <begin position="21"/>
        <end position="958"/>
    </location>
</feature>
<dbReference type="PROSITE" id="PS51318">
    <property type="entry name" value="TAT"/>
    <property type="match status" value="1"/>
</dbReference>
<dbReference type="Gene3D" id="2.60.40.10">
    <property type="entry name" value="Immunoglobulins"/>
    <property type="match status" value="1"/>
</dbReference>
<keyword evidence="5" id="KW-1185">Reference proteome</keyword>
<keyword evidence="1" id="KW-0732">Signal</keyword>
<evidence type="ECO:0000259" key="3">
    <source>
        <dbReference type="Pfam" id="PF21348"/>
    </source>
</evidence>
<dbReference type="InterPro" id="IPR041624">
    <property type="entry name" value="RGI_lyase"/>
</dbReference>
<organism evidence="4 5">
    <name type="scientific">Microbacterium paludicola</name>
    <dbReference type="NCBI Taxonomy" id="300019"/>
    <lineage>
        <taxon>Bacteria</taxon>
        <taxon>Bacillati</taxon>
        <taxon>Actinomycetota</taxon>
        <taxon>Actinomycetes</taxon>
        <taxon>Micrococcales</taxon>
        <taxon>Microbacteriaceae</taxon>
        <taxon>Microbacterium</taxon>
    </lineage>
</organism>
<gene>
    <name evidence="4" type="ORF">QE367_002704</name>
</gene>
<accession>A0ABU1I3N9</accession>
<evidence type="ECO:0000313" key="4">
    <source>
        <dbReference type="EMBL" id="MDR6168500.1"/>
    </source>
</evidence>
<comment type="caution">
    <text evidence="4">The sequence shown here is derived from an EMBL/GenBank/DDBJ whole genome shotgun (WGS) entry which is preliminary data.</text>
</comment>
<feature type="domain" description="Rhamnogalacturonan I lyase beta-sheet" evidence="2">
    <location>
        <begin position="47"/>
        <end position="133"/>
    </location>
</feature>
<protein>
    <recommendedName>
        <fullName evidence="6">Rhamnogalacturonan I lyase beta-sheet domain-containing protein</fullName>
    </recommendedName>
</protein>
<dbReference type="InterPro" id="IPR006311">
    <property type="entry name" value="TAT_signal"/>
</dbReference>
<dbReference type="RefSeq" id="WP_309667403.1">
    <property type="nucleotide sequence ID" value="NZ_JAVIZA010000001.1"/>
</dbReference>
<dbReference type="Pfam" id="PF21348">
    <property type="entry name" value="RGL11_C"/>
    <property type="match status" value="2"/>
</dbReference>
<dbReference type="InterPro" id="IPR013783">
    <property type="entry name" value="Ig-like_fold"/>
</dbReference>
<proteinExistence type="predicted"/>
<evidence type="ECO:0000313" key="5">
    <source>
        <dbReference type="Proteomes" id="UP001260188"/>
    </source>
</evidence>
<dbReference type="PANTHER" id="PTHR43118">
    <property type="entry name" value="RHAMNOGALACTURONAN LYASE (EUROFUNG)"/>
    <property type="match status" value="1"/>
</dbReference>
<evidence type="ECO:0000259" key="2">
    <source>
        <dbReference type="Pfam" id="PF18370"/>
    </source>
</evidence>
<dbReference type="Pfam" id="PF18370">
    <property type="entry name" value="RGI_lyase"/>
    <property type="match status" value="1"/>
</dbReference>
<feature type="domain" description="Rhamnogalacturonan lyase family 11 C-terminal" evidence="3">
    <location>
        <begin position="140"/>
        <end position="253"/>
    </location>
</feature>
<dbReference type="PANTHER" id="PTHR43118:SF1">
    <property type="entry name" value="RHAMNOGALACTURONAN LYASE (EUROFUNG)"/>
    <property type="match status" value="1"/>
</dbReference>
<dbReference type="SUPFAM" id="SSF69318">
    <property type="entry name" value="Integrin alpha N-terminal domain"/>
    <property type="match status" value="1"/>
</dbReference>